<dbReference type="EMBL" id="JAQQWI010000019">
    <property type="protein sequence ID" value="KAK7999021.1"/>
    <property type="molecule type" value="Genomic_DNA"/>
</dbReference>
<evidence type="ECO:0000259" key="1">
    <source>
        <dbReference type="Pfam" id="PF06985"/>
    </source>
</evidence>
<dbReference type="Proteomes" id="UP001396898">
    <property type="component" value="Unassembled WGS sequence"/>
</dbReference>
<evidence type="ECO:0000313" key="2">
    <source>
        <dbReference type="EMBL" id="KAK7999021.1"/>
    </source>
</evidence>
<dbReference type="Pfam" id="PF06985">
    <property type="entry name" value="HET"/>
    <property type="match status" value="1"/>
</dbReference>
<keyword evidence="3" id="KW-1185">Reference proteome</keyword>
<proteinExistence type="predicted"/>
<dbReference type="PANTHER" id="PTHR33112">
    <property type="entry name" value="DOMAIN PROTEIN, PUTATIVE-RELATED"/>
    <property type="match status" value="1"/>
</dbReference>
<gene>
    <name evidence="2" type="ORF">PG991_014696</name>
</gene>
<dbReference type="InterPro" id="IPR010730">
    <property type="entry name" value="HET"/>
</dbReference>
<reference evidence="2 3" key="1">
    <citation type="submission" date="2023-01" db="EMBL/GenBank/DDBJ databases">
        <title>Analysis of 21 Apiospora genomes using comparative genomics revels a genus with tremendous synthesis potential of carbohydrate active enzymes and secondary metabolites.</title>
        <authorList>
            <person name="Sorensen T."/>
        </authorList>
    </citation>
    <scope>NUCLEOTIDE SEQUENCE [LARGE SCALE GENOMIC DNA]</scope>
    <source>
        <strain evidence="2 3">CBS 20057</strain>
    </source>
</reference>
<accession>A0ABR1R502</accession>
<name>A0ABR1R502_9PEZI</name>
<dbReference type="PANTHER" id="PTHR33112:SF10">
    <property type="entry name" value="TOL"/>
    <property type="match status" value="1"/>
</dbReference>
<evidence type="ECO:0000313" key="3">
    <source>
        <dbReference type="Proteomes" id="UP001396898"/>
    </source>
</evidence>
<feature type="domain" description="Heterokaryon incompatibility" evidence="1">
    <location>
        <begin position="124"/>
        <end position="287"/>
    </location>
</feature>
<comment type="caution">
    <text evidence="2">The sequence shown here is derived from an EMBL/GenBank/DDBJ whole genome shotgun (WGS) entry which is preliminary data.</text>
</comment>
<organism evidence="2 3">
    <name type="scientific">Apiospora marii</name>
    <dbReference type="NCBI Taxonomy" id="335849"/>
    <lineage>
        <taxon>Eukaryota</taxon>
        <taxon>Fungi</taxon>
        <taxon>Dikarya</taxon>
        <taxon>Ascomycota</taxon>
        <taxon>Pezizomycotina</taxon>
        <taxon>Sordariomycetes</taxon>
        <taxon>Xylariomycetidae</taxon>
        <taxon>Amphisphaeriales</taxon>
        <taxon>Apiosporaceae</taxon>
        <taxon>Apiospora</taxon>
    </lineage>
</organism>
<protein>
    <submittedName>
        <fullName evidence="2">HET-domain-containing protein</fullName>
    </submittedName>
</protein>
<sequence length="622" mass="69743">MSTGTMKTPVHPFFYYLEFRVTEDATGAAESVVAGEIHHGAPAGPHSFLHEGPRSGKFFLGTVMVRQRGRVGARSAWWLGGPKNHPSCEDFSSGSGWWPTRLLEISDHHVRLVMTKTETVRGAYATISHCWGTEPFPTLTSSNLARFTGGILRDELPRSFQEAMETTEALGIRYLWIDCYCIIQDDQADWLSEAPLMSKVYSNSQINIGAADAAGPRHGMFRERPINSIIIRPQPSPARGCQAYRLTRKDGRAQFDGGLFNDPLDRAFESKVLRDSSLMTRAWVLQERALSRRMVTFTREEIYWQCHESAATESYPVGWPKNSIERLIDDPFWSLSPSQSLLRNVIRRGPSRTGSSDDGVGPKVRPVTYQERWFNALSSYNAAKLTYPAKDKILAIDGIGTRLAELSDDNYCRGILAKTMPYALLWENKETPAKHALAKYAETSQYPSWHWASGVSANFDKGTHWNYTILRSGHSCTGPQTYCFTSESGLPVASHRDVDYWPRLYCIGRPQKATLVRITKSHGCQFTLENGTTVRASTKWDRFADDAVKMGRVMFLLPVTHTLMSCATGYLDARNNMGLVLVPGRSCGAFRRVGMFSEAWVTDRGTIHGNGKNVKPRMIVIE</sequence>